<feature type="compositionally biased region" description="Basic and acidic residues" evidence="3">
    <location>
        <begin position="879"/>
        <end position="893"/>
    </location>
</feature>
<dbReference type="InterPro" id="IPR051485">
    <property type="entry name" value="SR-CTD_assoc_factor"/>
</dbReference>
<reference evidence="7 8" key="1">
    <citation type="journal article" date="2024" name="Nat. Commun.">
        <title>Phylogenomics reveals the evolutionary origins of lichenization in chlorophyte algae.</title>
        <authorList>
            <person name="Puginier C."/>
            <person name="Libourel C."/>
            <person name="Otte J."/>
            <person name="Skaloud P."/>
            <person name="Haon M."/>
            <person name="Grisel S."/>
            <person name="Petersen M."/>
            <person name="Berrin J.G."/>
            <person name="Delaux P.M."/>
            <person name="Dal Grande F."/>
            <person name="Keller J."/>
        </authorList>
    </citation>
    <scope>NUCLEOTIDE SEQUENCE [LARGE SCALE GENOMIC DNA]</scope>
    <source>
        <strain evidence="7 8">SAG 245.80</strain>
    </source>
</reference>
<evidence type="ECO:0008006" key="9">
    <source>
        <dbReference type="Google" id="ProtNLM"/>
    </source>
</evidence>
<gene>
    <name evidence="7" type="ORF">WJX81_005170</name>
</gene>
<feature type="compositionally biased region" description="Polar residues" evidence="3">
    <location>
        <begin position="1"/>
        <end position="10"/>
    </location>
</feature>
<evidence type="ECO:0000256" key="2">
    <source>
        <dbReference type="PROSITE-ProRule" id="PRU00176"/>
    </source>
</evidence>
<feature type="compositionally biased region" description="Basic and acidic residues" evidence="3">
    <location>
        <begin position="906"/>
        <end position="1070"/>
    </location>
</feature>
<feature type="compositionally biased region" description="Basic and acidic residues" evidence="3">
    <location>
        <begin position="154"/>
        <end position="172"/>
    </location>
</feature>
<evidence type="ECO:0000256" key="3">
    <source>
        <dbReference type="SAM" id="MobiDB-lite"/>
    </source>
</evidence>
<dbReference type="GO" id="GO:0006396">
    <property type="term" value="P:RNA processing"/>
    <property type="evidence" value="ECO:0007669"/>
    <property type="project" value="InterPro"/>
</dbReference>
<dbReference type="SMART" id="SM01115">
    <property type="entry name" value="cwf21"/>
    <property type="match status" value="1"/>
</dbReference>
<dbReference type="EMBL" id="JALJOU010000076">
    <property type="protein sequence ID" value="KAK9825189.1"/>
    <property type="molecule type" value="Genomic_DNA"/>
</dbReference>
<name>A0AAW1QVM0_9CHLO</name>
<dbReference type="Pfam" id="PF04818">
    <property type="entry name" value="CID"/>
    <property type="match status" value="1"/>
</dbReference>
<keyword evidence="1 2" id="KW-0694">RNA-binding</keyword>
<dbReference type="GO" id="GO:0005634">
    <property type="term" value="C:nucleus"/>
    <property type="evidence" value="ECO:0007669"/>
    <property type="project" value="TreeGrafter"/>
</dbReference>
<dbReference type="Gene3D" id="1.10.10.790">
    <property type="entry name" value="Surp module"/>
    <property type="match status" value="1"/>
</dbReference>
<sequence length="1104" mass="120445">MGKDSFSFNVQRKKTPFQRHKELEEDKKRRADAEAAKLYEEFVQSFGDGGEGEGGGAAPRAFVRGGTIQPGSSAAAAVAAAAVAGASAKRGRYVPSFLPPAMAAAAAAAAPVLSTPRPALLVAAMPEREPAPASGGSARGKVRNIDVVLENLKKEQEAREERQRMRRERGAEYDPTEDGGGSFDEGDPFTTNLYVGNLAPDVDEEVLKREFVRFGNIASVKIMWPRDDLQRMRARNCGFVAFMTRPSADRAMAELNGAMLHDLELKIGWGKAVQLPPEPLYTATNMAAGGAARGVAVPPPGAEAAPPWADPHAAEPASSGPDIVVEPPRDGRARFLIDALAAYVDADGAAFESAVMSAKAGNPEFGFLFDLRAPEHAYYRWRLFSLASGDTLRAWRVEPFIMVEGGPKWVPPPMTVTAAGGSHQTAAQRGGEVRDKDRPLPDVQRDRFEDLLRALTVERADIREAMVFALDNADCAAEVVEVLTDSLTLSETPVPAKAARLLLVSDVLHNSTAPVRNASRYRSLLEASLPDIFESLQMTYRSVDGRMAQEALRRHVLRLLRVWRSWFIFSDDFLNGLQATFLRGPSMAAAPDAALQAELEALPLEALETRCRRSGLSRRGSRADMETRLLALHAYLNGDKAEPPPPPLAASADAGLAAQLAVPAAPSVFDVNLGSEPAAAATGDSNGAASTQPHAAEEGPARRGVGALEQPEAAAVAEAGVVSKWTLVDYDDEGAGHALAPESSDDDIFSDAAADTTTADAPAAARRGASPAPDPLAEPPQGLGSGLGKPSPALDEPATARRASGAAAGGESGAADVMDEERRARLRQVEVATMRFRDSLEEAGGMDRAVLEAAVAAEREKLLAAAERAAAAATGDPRPSVDPKDGGDGDRGGARLQTRSGSGREASGRGGRERERDSNRKDTSERDRAPERGRERGNRDRGRGDHNDRRARDDVVDRHDREKRDRTRDRSRGRTRDRSRERRPHEEPSRERLARDQSRERSRERQRSDSRQRVDSRERSRERQRERDRNKETPRLREKDREREKKEKEKEKAREKEMEREKEKDRDKEQGKRKRARGDCSRSRSASASERTEKRDRRRKERRK</sequence>
<organism evidence="7 8">
    <name type="scientific">Elliptochloris bilobata</name>
    <dbReference type="NCBI Taxonomy" id="381761"/>
    <lineage>
        <taxon>Eukaryota</taxon>
        <taxon>Viridiplantae</taxon>
        <taxon>Chlorophyta</taxon>
        <taxon>core chlorophytes</taxon>
        <taxon>Trebouxiophyceae</taxon>
        <taxon>Trebouxiophyceae incertae sedis</taxon>
        <taxon>Elliptochloris clade</taxon>
        <taxon>Elliptochloris</taxon>
    </lineage>
</organism>
<dbReference type="GO" id="GO:0003723">
    <property type="term" value="F:RNA binding"/>
    <property type="evidence" value="ECO:0007669"/>
    <property type="project" value="UniProtKB-UniRule"/>
</dbReference>
<dbReference type="SUPFAM" id="SSF48464">
    <property type="entry name" value="ENTH/VHS domain"/>
    <property type="match status" value="1"/>
</dbReference>
<dbReference type="Gene3D" id="3.30.70.330">
    <property type="match status" value="1"/>
</dbReference>
<feature type="region of interest" description="Disordered" evidence="3">
    <location>
        <begin position="1"/>
        <end position="29"/>
    </location>
</feature>
<feature type="domain" description="CID" evidence="6">
    <location>
        <begin position="440"/>
        <end position="585"/>
    </location>
</feature>
<dbReference type="SUPFAM" id="SSF109905">
    <property type="entry name" value="Surp module (SWAP domain)"/>
    <property type="match status" value="1"/>
</dbReference>
<evidence type="ECO:0000259" key="4">
    <source>
        <dbReference type="PROSITE" id="PS50102"/>
    </source>
</evidence>
<dbReference type="Pfam" id="PF00076">
    <property type="entry name" value="RRM_1"/>
    <property type="match status" value="1"/>
</dbReference>
<evidence type="ECO:0000313" key="7">
    <source>
        <dbReference type="EMBL" id="KAK9825189.1"/>
    </source>
</evidence>
<protein>
    <recommendedName>
        <fullName evidence="9">U2 snRNP-associated SURP motif-containing protein</fullName>
    </recommendedName>
</protein>
<dbReference type="InterPro" id="IPR035009">
    <property type="entry name" value="SR140_RRM"/>
</dbReference>
<feature type="region of interest" description="Disordered" evidence="3">
    <location>
        <begin position="756"/>
        <end position="821"/>
    </location>
</feature>
<evidence type="ECO:0000313" key="8">
    <source>
        <dbReference type="Proteomes" id="UP001445335"/>
    </source>
</evidence>
<feature type="region of interest" description="Disordered" evidence="3">
    <location>
        <begin position="419"/>
        <end position="440"/>
    </location>
</feature>
<dbReference type="SUPFAM" id="SSF54928">
    <property type="entry name" value="RNA-binding domain, RBD"/>
    <property type="match status" value="1"/>
</dbReference>
<evidence type="ECO:0000256" key="1">
    <source>
        <dbReference type="ARBA" id="ARBA00022884"/>
    </source>
</evidence>
<feature type="domain" description="RRM" evidence="4">
    <location>
        <begin position="191"/>
        <end position="272"/>
    </location>
</feature>
<dbReference type="InterPro" id="IPR006569">
    <property type="entry name" value="CID_dom"/>
</dbReference>
<dbReference type="AlphaFoldDB" id="A0AAW1QVM0"/>
<feature type="region of interest" description="Disordered" evidence="3">
    <location>
        <begin position="865"/>
        <end position="1104"/>
    </location>
</feature>
<dbReference type="InterPro" id="IPR035967">
    <property type="entry name" value="SWAP/Surp_sf"/>
</dbReference>
<feature type="compositionally biased region" description="Basic and acidic residues" evidence="3">
    <location>
        <begin position="431"/>
        <end position="440"/>
    </location>
</feature>
<feature type="region of interest" description="Disordered" evidence="3">
    <location>
        <begin position="154"/>
        <end position="183"/>
    </location>
</feature>
<dbReference type="PANTHER" id="PTHR23140:SF0">
    <property type="entry name" value="U2 SNRNP-ASSOCIATED SURP MOTIF-CONTAINING PROTEIN"/>
    <property type="match status" value="1"/>
</dbReference>
<evidence type="ECO:0000259" key="6">
    <source>
        <dbReference type="PROSITE" id="PS51391"/>
    </source>
</evidence>
<feature type="domain" description="SURP motif" evidence="5">
    <location>
        <begin position="336"/>
        <end position="379"/>
    </location>
</feature>
<evidence type="ECO:0000259" key="5">
    <source>
        <dbReference type="PROSITE" id="PS50128"/>
    </source>
</evidence>
<dbReference type="Gene3D" id="6.10.140.420">
    <property type="match status" value="1"/>
</dbReference>
<dbReference type="SMART" id="SM00648">
    <property type="entry name" value="SWAP"/>
    <property type="match status" value="1"/>
</dbReference>
<dbReference type="SMART" id="SM00582">
    <property type="entry name" value="RPR"/>
    <property type="match status" value="1"/>
</dbReference>
<dbReference type="InterPro" id="IPR035979">
    <property type="entry name" value="RBD_domain_sf"/>
</dbReference>
<dbReference type="InterPro" id="IPR012677">
    <property type="entry name" value="Nucleotide-bd_a/b_plait_sf"/>
</dbReference>
<dbReference type="SMART" id="SM00360">
    <property type="entry name" value="RRM"/>
    <property type="match status" value="1"/>
</dbReference>
<dbReference type="Gene3D" id="1.25.40.90">
    <property type="match status" value="1"/>
</dbReference>
<feature type="compositionally biased region" description="Low complexity" evidence="3">
    <location>
        <begin position="756"/>
        <end position="771"/>
    </location>
</feature>
<dbReference type="InterPro" id="IPR013170">
    <property type="entry name" value="mRNA_splic_Cwf21_dom"/>
</dbReference>
<dbReference type="Proteomes" id="UP001445335">
    <property type="component" value="Unassembled WGS sequence"/>
</dbReference>
<dbReference type="InterPro" id="IPR000061">
    <property type="entry name" value="Surp"/>
</dbReference>
<feature type="compositionally biased region" description="Low complexity" evidence="3">
    <location>
        <begin position="298"/>
        <end position="311"/>
    </location>
</feature>
<dbReference type="PROSITE" id="PS51391">
    <property type="entry name" value="CID"/>
    <property type="match status" value="1"/>
</dbReference>
<feature type="region of interest" description="Disordered" evidence="3">
    <location>
        <begin position="679"/>
        <end position="705"/>
    </location>
</feature>
<proteinExistence type="predicted"/>
<dbReference type="InterPro" id="IPR008942">
    <property type="entry name" value="ENTH_VHS"/>
</dbReference>
<comment type="caution">
    <text evidence="7">The sequence shown here is derived from an EMBL/GenBank/DDBJ whole genome shotgun (WGS) entry which is preliminary data.</text>
</comment>
<accession>A0AAW1QVM0</accession>
<dbReference type="InterPro" id="IPR000504">
    <property type="entry name" value="RRM_dom"/>
</dbReference>
<feature type="compositionally biased region" description="Basic and acidic residues" evidence="3">
    <location>
        <begin position="19"/>
        <end position="29"/>
    </location>
</feature>
<dbReference type="PANTHER" id="PTHR23140">
    <property type="entry name" value="RNA PROCESSING PROTEIN LD23810P"/>
    <property type="match status" value="1"/>
</dbReference>
<keyword evidence="8" id="KW-1185">Reference proteome</keyword>
<dbReference type="Pfam" id="PF01805">
    <property type="entry name" value="Surp"/>
    <property type="match status" value="1"/>
</dbReference>
<feature type="compositionally biased region" description="Low complexity" evidence="3">
    <location>
        <begin position="679"/>
        <end position="691"/>
    </location>
</feature>
<dbReference type="PROSITE" id="PS50128">
    <property type="entry name" value="SURP"/>
    <property type="match status" value="1"/>
</dbReference>
<dbReference type="CDD" id="cd12223">
    <property type="entry name" value="RRM_SR140"/>
    <property type="match status" value="1"/>
</dbReference>
<dbReference type="PROSITE" id="PS50102">
    <property type="entry name" value="RRM"/>
    <property type="match status" value="1"/>
</dbReference>
<feature type="region of interest" description="Disordered" evidence="3">
    <location>
        <begin position="298"/>
        <end position="325"/>
    </location>
</feature>